<dbReference type="VEuPathDB" id="VectorBase:AAQUA_011168"/>
<keyword evidence="4 9" id="KW-0732">Signal</keyword>
<dbReference type="PANTHER" id="PTHR24256">
    <property type="entry name" value="TRYPTASE-RELATED"/>
    <property type="match status" value="1"/>
</dbReference>
<feature type="domain" description="Peptidase S1" evidence="10">
    <location>
        <begin position="1"/>
        <end position="150"/>
    </location>
</feature>
<keyword evidence="2" id="KW-0964">Secreted</keyword>
<dbReference type="InterPro" id="IPR009003">
    <property type="entry name" value="Peptidase_S1_PA"/>
</dbReference>
<keyword evidence="3" id="KW-0399">Innate immunity</keyword>
<evidence type="ECO:0000256" key="7">
    <source>
        <dbReference type="ARBA" id="ARBA00023180"/>
    </source>
</evidence>
<reference evidence="11" key="1">
    <citation type="submission" date="2013-07" db="EMBL/GenBank/DDBJ databases">
        <title>Transcriptome sequencing and developmental regulation of gene expression in Anopheles aquasalis.</title>
        <authorList>
            <consortium name="Brazilian Malaria Network (MCT/CNPq/MS/SCTIE/DECIT/PRONEX 555648/2009-5) and Research Network on Bioactive Molecules from Arthropod Vectors (NAP-MOBIARVE"/>
            <consortium name="University of Sao Paulo)"/>
            <person name="Marinotti O."/>
            <person name="Ribeiro J.M.C."/>
            <person name="Costa-da-Silva A.L."/>
            <person name="Silva M.C.P."/>
            <person name="Lopes A.R."/>
            <person name="Barros M.S."/>
            <person name="Sa-Nunes A."/>
            <person name="Konjin B.B."/>
            <person name="Carvalho E."/>
            <person name="Suesdek L."/>
            <person name="Silva-Neto M.A.C."/>
            <person name="Capurro M.L."/>
        </authorList>
    </citation>
    <scope>NUCLEOTIDE SEQUENCE</scope>
    <source>
        <tissue evidence="11">Whole body</tissue>
    </source>
</reference>
<evidence type="ECO:0000256" key="2">
    <source>
        <dbReference type="ARBA" id="ARBA00022525"/>
    </source>
</evidence>
<organism evidence="11">
    <name type="scientific">Anopheles aquasalis</name>
    <name type="common">Malaria mosquito</name>
    <dbReference type="NCBI Taxonomy" id="42839"/>
    <lineage>
        <taxon>Eukaryota</taxon>
        <taxon>Metazoa</taxon>
        <taxon>Ecdysozoa</taxon>
        <taxon>Arthropoda</taxon>
        <taxon>Hexapoda</taxon>
        <taxon>Insecta</taxon>
        <taxon>Pterygota</taxon>
        <taxon>Neoptera</taxon>
        <taxon>Endopterygota</taxon>
        <taxon>Diptera</taxon>
        <taxon>Nematocera</taxon>
        <taxon>Culicoidea</taxon>
        <taxon>Culicidae</taxon>
        <taxon>Anophelinae</taxon>
        <taxon>Anopheles</taxon>
    </lineage>
</organism>
<proteinExistence type="evidence at transcript level"/>
<feature type="chain" id="PRO_5004587260" evidence="9">
    <location>
        <begin position="25"/>
        <end position="150"/>
    </location>
</feature>
<dbReference type="GO" id="GO:0045087">
    <property type="term" value="P:innate immune response"/>
    <property type="evidence" value="ECO:0007669"/>
    <property type="project" value="UniProtKB-KW"/>
</dbReference>
<dbReference type="GO" id="GO:0004252">
    <property type="term" value="F:serine-type endopeptidase activity"/>
    <property type="evidence" value="ECO:0007669"/>
    <property type="project" value="InterPro"/>
</dbReference>
<protein>
    <submittedName>
        <fullName evidence="11">Putative: trypsin-like serine protease</fullName>
    </submittedName>
</protein>
<dbReference type="Pfam" id="PF00089">
    <property type="entry name" value="Trypsin"/>
    <property type="match status" value="1"/>
</dbReference>
<evidence type="ECO:0000256" key="1">
    <source>
        <dbReference type="ARBA" id="ARBA00004613"/>
    </source>
</evidence>
<dbReference type="GO" id="GO:0006508">
    <property type="term" value="P:proteolysis"/>
    <property type="evidence" value="ECO:0007669"/>
    <property type="project" value="UniProtKB-KW"/>
</dbReference>
<accession>T1E8V4</accession>
<sequence>MLVPVMSPYRIRMLLLLIYSFTRAINLDRSKTILPYWCSAIPSRTISIFDRSVCLKARAASKVNDVNRRVGVRSAGVYSNIMKMITVPVLPQSRCSSLLVQAGHGEHFALPNQFLCAGGEKSVDMCNGDGGSPLVCPTADGSYKLAGIVS</sequence>
<dbReference type="InterPro" id="IPR001254">
    <property type="entry name" value="Trypsin_dom"/>
</dbReference>
<dbReference type="InterPro" id="IPR043504">
    <property type="entry name" value="Peptidase_S1_PA_chymotrypsin"/>
</dbReference>
<dbReference type="Gene3D" id="2.40.10.10">
    <property type="entry name" value="Trypsin-like serine proteases"/>
    <property type="match status" value="1"/>
</dbReference>
<keyword evidence="7" id="KW-0325">Glycoprotein</keyword>
<evidence type="ECO:0000259" key="10">
    <source>
        <dbReference type="PROSITE" id="PS50240"/>
    </source>
</evidence>
<evidence type="ECO:0000256" key="3">
    <source>
        <dbReference type="ARBA" id="ARBA00022588"/>
    </source>
</evidence>
<dbReference type="GO" id="GO:0005576">
    <property type="term" value="C:extracellular region"/>
    <property type="evidence" value="ECO:0007669"/>
    <property type="project" value="UniProtKB-SubCell"/>
</dbReference>
<evidence type="ECO:0000256" key="9">
    <source>
        <dbReference type="SAM" id="SignalP"/>
    </source>
</evidence>
<evidence type="ECO:0000313" key="11">
    <source>
        <dbReference type="EMBL" id="JAA99162.1"/>
    </source>
</evidence>
<dbReference type="SUPFAM" id="SSF50494">
    <property type="entry name" value="Trypsin-like serine proteases"/>
    <property type="match status" value="1"/>
</dbReference>
<keyword evidence="5" id="KW-0391">Immunity</keyword>
<evidence type="ECO:0000256" key="5">
    <source>
        <dbReference type="ARBA" id="ARBA00022859"/>
    </source>
</evidence>
<evidence type="ECO:0000256" key="4">
    <source>
        <dbReference type="ARBA" id="ARBA00022729"/>
    </source>
</evidence>
<feature type="signal peptide" evidence="9">
    <location>
        <begin position="1"/>
        <end position="24"/>
    </location>
</feature>
<evidence type="ECO:0000256" key="6">
    <source>
        <dbReference type="ARBA" id="ARBA00023157"/>
    </source>
</evidence>
<dbReference type="InterPro" id="IPR051487">
    <property type="entry name" value="Ser/Thr_Proteases_Immune/Dev"/>
</dbReference>
<keyword evidence="6" id="KW-1015">Disulfide bond</keyword>
<dbReference type="PROSITE" id="PS50240">
    <property type="entry name" value="TRYPSIN_DOM"/>
    <property type="match status" value="1"/>
</dbReference>
<name>T1E8V4_ANOAQ</name>
<evidence type="ECO:0000256" key="8">
    <source>
        <dbReference type="ARBA" id="ARBA00024195"/>
    </source>
</evidence>
<keyword evidence="11" id="KW-0378">Hydrolase</keyword>
<comment type="subcellular location">
    <subcellularLocation>
        <location evidence="1">Secreted</location>
    </subcellularLocation>
</comment>
<keyword evidence="11" id="KW-0645">Protease</keyword>
<comment type="similarity">
    <text evidence="8">Belongs to the peptidase S1 family. CLIP subfamily.</text>
</comment>
<dbReference type="AlphaFoldDB" id="T1E8V4"/>
<dbReference type="EMBL" id="GAMD01002428">
    <property type="protein sequence ID" value="JAA99162.1"/>
    <property type="molecule type" value="mRNA"/>
</dbReference>